<feature type="compositionally biased region" description="Basic and acidic residues" evidence="1">
    <location>
        <begin position="214"/>
        <end position="228"/>
    </location>
</feature>
<dbReference type="Proteomes" id="UP001301958">
    <property type="component" value="Unassembled WGS sequence"/>
</dbReference>
<reference evidence="2" key="2">
    <citation type="submission" date="2023-05" db="EMBL/GenBank/DDBJ databases">
        <authorList>
            <consortium name="Lawrence Berkeley National Laboratory"/>
            <person name="Steindorff A."/>
            <person name="Hensen N."/>
            <person name="Bonometti L."/>
            <person name="Westerberg I."/>
            <person name="Brannstrom I.O."/>
            <person name="Guillou S."/>
            <person name="Cros-Aarteil S."/>
            <person name="Calhoun S."/>
            <person name="Haridas S."/>
            <person name="Kuo A."/>
            <person name="Mondo S."/>
            <person name="Pangilinan J."/>
            <person name="Riley R."/>
            <person name="Labutti K."/>
            <person name="Andreopoulos B."/>
            <person name="Lipzen A."/>
            <person name="Chen C."/>
            <person name="Yanf M."/>
            <person name="Daum C."/>
            <person name="Ng V."/>
            <person name="Clum A."/>
            <person name="Ohm R."/>
            <person name="Martin F."/>
            <person name="Silar P."/>
            <person name="Natvig D."/>
            <person name="Lalanne C."/>
            <person name="Gautier V."/>
            <person name="Ament-Velasquez S.L."/>
            <person name="Kruys A."/>
            <person name="Hutchinson M.I."/>
            <person name="Powell A.J."/>
            <person name="Barry K."/>
            <person name="Miller A.N."/>
            <person name="Grigoriev I.V."/>
            <person name="Debuchy R."/>
            <person name="Gladieux P."/>
            <person name="Thoren M.H."/>
            <person name="Johannesson H."/>
        </authorList>
    </citation>
    <scope>NUCLEOTIDE SEQUENCE</scope>
    <source>
        <strain evidence="2">CBS 990.96</strain>
    </source>
</reference>
<proteinExistence type="predicted"/>
<evidence type="ECO:0000313" key="2">
    <source>
        <dbReference type="EMBL" id="KAK4221506.1"/>
    </source>
</evidence>
<feature type="region of interest" description="Disordered" evidence="1">
    <location>
        <begin position="77"/>
        <end position="124"/>
    </location>
</feature>
<evidence type="ECO:0000313" key="3">
    <source>
        <dbReference type="Proteomes" id="UP001301958"/>
    </source>
</evidence>
<comment type="caution">
    <text evidence="2">The sequence shown here is derived from an EMBL/GenBank/DDBJ whole genome shotgun (WGS) entry which is preliminary data.</text>
</comment>
<evidence type="ECO:0000256" key="1">
    <source>
        <dbReference type="SAM" id="MobiDB-lite"/>
    </source>
</evidence>
<dbReference type="EMBL" id="MU865540">
    <property type="protein sequence ID" value="KAK4221506.1"/>
    <property type="molecule type" value="Genomic_DNA"/>
</dbReference>
<keyword evidence="3" id="KW-1185">Reference proteome</keyword>
<feature type="compositionally biased region" description="Low complexity" evidence="1">
    <location>
        <begin position="33"/>
        <end position="49"/>
    </location>
</feature>
<name>A0AAN6YNZ4_9PEZI</name>
<feature type="compositionally biased region" description="Basic and acidic residues" evidence="1">
    <location>
        <begin position="146"/>
        <end position="172"/>
    </location>
</feature>
<accession>A0AAN6YNZ4</accession>
<gene>
    <name evidence="2" type="ORF">QBC38DRAFT_449114</name>
</gene>
<feature type="region of interest" description="Disordered" evidence="1">
    <location>
        <begin position="1"/>
        <end position="60"/>
    </location>
</feature>
<sequence>MAPAKGTLHKVKKRNQPSVESEDDETSPAAGPTSKGTSKTSKGTSTLSTVFKDNKTSSVADPIATAKAIAAPYLTHQGALPYSGGGPDPGETTVKTPMPPSPPAKNSETDSVVSEKAEKAPERVLDEAYDEFQSNLEKKRKSLSQEVEKTAKEKQNAEALEHFKSTTKKHIEASPSVLFPPKSPEKKDQYRVSKKTSHLHTHKSNMVGSPSAETLEHFKSTTKKDSEAHPSVPFPPSTPDTSTKKPIPVTFGIMTKPPPGLNLTHGPVPPAASVVDMSLPPIASTFTFKSPSGKAPTPPNSPSTTDAGSPAPLYIFDAGATTAVKPPLVIGPSSTAPASAPVLVRPPTTLPKTPVMVPKAYTKSPLSAEINIESVDDTVKDAGGKDASGKDDTVEDDTVKDAIGNDVTILNSQGIRGGNAGVTMSYIYDLMMRIQALQLENDSLRRESGKRNG</sequence>
<feature type="compositionally biased region" description="Basic residues" evidence="1">
    <location>
        <begin position="192"/>
        <end position="203"/>
    </location>
</feature>
<reference evidence="2" key="1">
    <citation type="journal article" date="2023" name="Mol. Phylogenet. Evol.">
        <title>Genome-scale phylogeny and comparative genomics of the fungal order Sordariales.</title>
        <authorList>
            <person name="Hensen N."/>
            <person name="Bonometti L."/>
            <person name="Westerberg I."/>
            <person name="Brannstrom I.O."/>
            <person name="Guillou S."/>
            <person name="Cros-Aarteil S."/>
            <person name="Calhoun S."/>
            <person name="Haridas S."/>
            <person name="Kuo A."/>
            <person name="Mondo S."/>
            <person name="Pangilinan J."/>
            <person name="Riley R."/>
            <person name="LaButti K."/>
            <person name="Andreopoulos B."/>
            <person name="Lipzen A."/>
            <person name="Chen C."/>
            <person name="Yan M."/>
            <person name="Daum C."/>
            <person name="Ng V."/>
            <person name="Clum A."/>
            <person name="Steindorff A."/>
            <person name="Ohm R.A."/>
            <person name="Martin F."/>
            <person name="Silar P."/>
            <person name="Natvig D.O."/>
            <person name="Lalanne C."/>
            <person name="Gautier V."/>
            <person name="Ament-Velasquez S.L."/>
            <person name="Kruys A."/>
            <person name="Hutchinson M.I."/>
            <person name="Powell A.J."/>
            <person name="Barry K."/>
            <person name="Miller A.N."/>
            <person name="Grigoriev I.V."/>
            <person name="Debuchy R."/>
            <person name="Gladieux P."/>
            <person name="Hiltunen Thoren M."/>
            <person name="Johannesson H."/>
        </authorList>
    </citation>
    <scope>NUCLEOTIDE SEQUENCE</scope>
    <source>
        <strain evidence="2">CBS 990.96</strain>
    </source>
</reference>
<protein>
    <submittedName>
        <fullName evidence="2">Uncharacterized protein</fullName>
    </submittedName>
</protein>
<organism evidence="2 3">
    <name type="scientific">Podospora fimiseda</name>
    <dbReference type="NCBI Taxonomy" id="252190"/>
    <lineage>
        <taxon>Eukaryota</taxon>
        <taxon>Fungi</taxon>
        <taxon>Dikarya</taxon>
        <taxon>Ascomycota</taxon>
        <taxon>Pezizomycotina</taxon>
        <taxon>Sordariomycetes</taxon>
        <taxon>Sordariomycetidae</taxon>
        <taxon>Sordariales</taxon>
        <taxon>Podosporaceae</taxon>
        <taxon>Podospora</taxon>
    </lineage>
</organism>
<feature type="compositionally biased region" description="Basic and acidic residues" evidence="1">
    <location>
        <begin position="113"/>
        <end position="124"/>
    </location>
</feature>
<feature type="compositionally biased region" description="Low complexity" evidence="1">
    <location>
        <begin position="239"/>
        <end position="248"/>
    </location>
</feature>
<dbReference type="AlphaFoldDB" id="A0AAN6YNZ4"/>
<feature type="region of interest" description="Disordered" evidence="1">
    <location>
        <begin position="286"/>
        <end position="310"/>
    </location>
</feature>
<feature type="region of interest" description="Disordered" evidence="1">
    <location>
        <begin position="140"/>
        <end position="253"/>
    </location>
</feature>